<dbReference type="Pfam" id="PF13489">
    <property type="entry name" value="Methyltransf_23"/>
    <property type="match status" value="1"/>
</dbReference>
<reference evidence="2 3" key="1">
    <citation type="submission" date="2016-10" db="EMBL/GenBank/DDBJ databases">
        <authorList>
            <person name="de Groot N.N."/>
        </authorList>
    </citation>
    <scope>NUCLEOTIDE SEQUENCE [LARGE SCALE GENOMIC DNA]</scope>
    <source>
        <strain evidence="2 3">CGMCC 1.10825</strain>
    </source>
</reference>
<dbReference type="OrthoDB" id="2370471at2"/>
<accession>A0A1H6LNQ3</accession>
<name>A0A1H6LNQ3_9FLAO</name>
<dbReference type="PANTHER" id="PTHR43861:SF3">
    <property type="entry name" value="PUTATIVE (AFU_ORTHOLOGUE AFUA_2G14390)-RELATED"/>
    <property type="match status" value="1"/>
</dbReference>
<keyword evidence="3" id="KW-1185">Reference proteome</keyword>
<protein>
    <submittedName>
        <fullName evidence="2">Methyltransferase domain-containing protein</fullName>
    </submittedName>
</protein>
<dbReference type="PANTHER" id="PTHR43861">
    <property type="entry name" value="TRANS-ACONITATE 2-METHYLTRANSFERASE-RELATED"/>
    <property type="match status" value="1"/>
</dbReference>
<organism evidence="2 3">
    <name type="scientific">Paenimyroides marinum</name>
    <dbReference type="NCBI Taxonomy" id="1159016"/>
    <lineage>
        <taxon>Bacteria</taxon>
        <taxon>Pseudomonadati</taxon>
        <taxon>Bacteroidota</taxon>
        <taxon>Flavobacteriia</taxon>
        <taxon>Flavobacteriales</taxon>
        <taxon>Flavobacteriaceae</taxon>
        <taxon>Paenimyroides</taxon>
    </lineage>
</organism>
<keyword evidence="2" id="KW-0489">Methyltransferase</keyword>
<dbReference type="GO" id="GO:0032259">
    <property type="term" value="P:methylation"/>
    <property type="evidence" value="ECO:0007669"/>
    <property type="project" value="UniProtKB-KW"/>
</dbReference>
<keyword evidence="1 2" id="KW-0808">Transferase</keyword>
<dbReference type="AlphaFoldDB" id="A0A1H6LNQ3"/>
<gene>
    <name evidence="2" type="ORF">SAMN02927937_02027</name>
</gene>
<proteinExistence type="predicted"/>
<sequence length="273" mass="32374">MKQVKDYNISQEEFQLIYHADLDLYQTQFNKFESLDRYYESENYISHTDSKKSWFDKMYQMVKTFTIKSKWCLIKKNIQNKNITILDVGCGTGDFLKAGKKNGFNVVGVEPNKNARALAEKKSLTVKSDLSEINNIQFDVITLWHVLEHVPDYNDYINQLKKILKPNGILIIAVPNFNSYDAHHYKNYWAAWDVPRHLWHFSKKTFFKVSEKHQLKLIHIKPMYFDSFYVSLLSEEYKSGTKKLFKGFLIGLWSNFIGMWSKEYSSHIYILKK</sequence>
<dbReference type="Proteomes" id="UP000199634">
    <property type="component" value="Unassembled WGS sequence"/>
</dbReference>
<dbReference type="CDD" id="cd02440">
    <property type="entry name" value="AdoMet_MTases"/>
    <property type="match status" value="1"/>
</dbReference>
<dbReference type="EMBL" id="FNXE01000029">
    <property type="protein sequence ID" value="SEH90322.1"/>
    <property type="molecule type" value="Genomic_DNA"/>
</dbReference>
<evidence type="ECO:0000256" key="1">
    <source>
        <dbReference type="ARBA" id="ARBA00022679"/>
    </source>
</evidence>
<dbReference type="RefSeq" id="WP_091099981.1">
    <property type="nucleotide sequence ID" value="NZ_FNXE01000029.1"/>
</dbReference>
<dbReference type="STRING" id="1159016.SAMN02927937_02027"/>
<dbReference type="InterPro" id="IPR029063">
    <property type="entry name" value="SAM-dependent_MTases_sf"/>
</dbReference>
<dbReference type="Gene3D" id="3.40.50.150">
    <property type="entry name" value="Vaccinia Virus protein VP39"/>
    <property type="match status" value="1"/>
</dbReference>
<evidence type="ECO:0000313" key="2">
    <source>
        <dbReference type="EMBL" id="SEH90322.1"/>
    </source>
</evidence>
<dbReference type="GO" id="GO:0008168">
    <property type="term" value="F:methyltransferase activity"/>
    <property type="evidence" value="ECO:0007669"/>
    <property type="project" value="UniProtKB-KW"/>
</dbReference>
<dbReference type="SUPFAM" id="SSF53335">
    <property type="entry name" value="S-adenosyl-L-methionine-dependent methyltransferases"/>
    <property type="match status" value="1"/>
</dbReference>
<evidence type="ECO:0000313" key="3">
    <source>
        <dbReference type="Proteomes" id="UP000199634"/>
    </source>
</evidence>